<protein>
    <submittedName>
        <fullName evidence="2">VOC family protein</fullName>
    </submittedName>
</protein>
<feature type="domain" description="Glyoxalase-like" evidence="1">
    <location>
        <begin position="2"/>
        <end position="171"/>
    </location>
</feature>
<accession>A0A553US95</accession>
<proteinExistence type="predicted"/>
<gene>
    <name evidence="2" type="ORF">FNU79_12240</name>
</gene>
<sequence length="201" mass="21642">MIDHLVIAARSLLEGVMWLEDRLGVSLSPGGEHPTFGTHNRLLSLGLAYLEVIAVNPDAPAPTRPRWFGLDTPAMRKRLEAGPALVHWVASTVAAPLPAQGQTLSLERGRFAWTLTVPADGSLPLGGVLPSLIDWQTDMPAKTLPDVGVRLQGLTLLTPQPNELRSALTRLELLKLVEIEAAPAVSLRAVLDTPRGEIILD</sequence>
<dbReference type="RefSeq" id="WP_143721117.1">
    <property type="nucleotide sequence ID" value="NZ_VKDB01000014.1"/>
</dbReference>
<evidence type="ECO:0000313" key="3">
    <source>
        <dbReference type="Proteomes" id="UP000316092"/>
    </source>
</evidence>
<reference evidence="2 3" key="1">
    <citation type="submission" date="2019-07" db="EMBL/GenBank/DDBJ databases">
        <title>Deinococcus detaillus sp. nov., isolated from humus soil in Antarctica.</title>
        <authorList>
            <person name="Zhang K."/>
        </authorList>
    </citation>
    <scope>NUCLEOTIDE SEQUENCE [LARGE SCALE GENOMIC DNA]</scope>
    <source>
        <strain evidence="2 3">H1</strain>
    </source>
</reference>
<organism evidence="2 3">
    <name type="scientific">Deinococcus detaillensis</name>
    <dbReference type="NCBI Taxonomy" id="2592048"/>
    <lineage>
        <taxon>Bacteria</taxon>
        <taxon>Thermotogati</taxon>
        <taxon>Deinococcota</taxon>
        <taxon>Deinococci</taxon>
        <taxon>Deinococcales</taxon>
        <taxon>Deinococcaceae</taxon>
        <taxon>Deinococcus</taxon>
    </lineage>
</organism>
<dbReference type="AlphaFoldDB" id="A0A553US95"/>
<dbReference type="OrthoDB" id="9111355at2"/>
<dbReference type="InterPro" id="IPR025870">
    <property type="entry name" value="Glyoxalase-like_dom"/>
</dbReference>
<dbReference type="Gene3D" id="3.10.180.10">
    <property type="entry name" value="2,3-Dihydroxybiphenyl 1,2-Dioxygenase, domain 1"/>
    <property type="match status" value="1"/>
</dbReference>
<dbReference type="Proteomes" id="UP000316092">
    <property type="component" value="Unassembled WGS sequence"/>
</dbReference>
<name>A0A553US95_9DEIO</name>
<evidence type="ECO:0000313" key="2">
    <source>
        <dbReference type="EMBL" id="TSA83099.1"/>
    </source>
</evidence>
<dbReference type="EMBL" id="VKDB01000014">
    <property type="protein sequence ID" value="TSA83099.1"/>
    <property type="molecule type" value="Genomic_DNA"/>
</dbReference>
<comment type="caution">
    <text evidence="2">The sequence shown here is derived from an EMBL/GenBank/DDBJ whole genome shotgun (WGS) entry which is preliminary data.</text>
</comment>
<dbReference type="Pfam" id="PF13468">
    <property type="entry name" value="Glyoxalase_3"/>
    <property type="match status" value="1"/>
</dbReference>
<evidence type="ECO:0000259" key="1">
    <source>
        <dbReference type="Pfam" id="PF13468"/>
    </source>
</evidence>
<dbReference type="InterPro" id="IPR029068">
    <property type="entry name" value="Glyas_Bleomycin-R_OHBP_Dase"/>
</dbReference>
<keyword evidence="3" id="KW-1185">Reference proteome</keyword>